<keyword evidence="5" id="KW-0864">Zinc transport</keyword>
<accession>A0A7D4TFB5</accession>
<dbReference type="AlphaFoldDB" id="A0A7D4TFB5"/>
<evidence type="ECO:0000313" key="7">
    <source>
        <dbReference type="Proteomes" id="UP000504724"/>
    </source>
</evidence>
<keyword evidence="5" id="KW-0862">Zinc</keyword>
<evidence type="ECO:0000313" key="6">
    <source>
        <dbReference type="EMBL" id="QKI88708.1"/>
    </source>
</evidence>
<evidence type="ECO:0000256" key="2">
    <source>
        <dbReference type="ARBA" id="ARBA00015915"/>
    </source>
</evidence>
<keyword evidence="3" id="KW-0813">Transport</keyword>
<dbReference type="KEGG" id="txa:HQN79_03570"/>
<evidence type="ECO:0000256" key="4">
    <source>
        <dbReference type="ARBA" id="ARBA00022729"/>
    </source>
</evidence>
<organism evidence="6 7">
    <name type="scientific">Thiomicrorhabdus xiamenensis</name>
    <dbReference type="NCBI Taxonomy" id="2739063"/>
    <lineage>
        <taxon>Bacteria</taxon>
        <taxon>Pseudomonadati</taxon>
        <taxon>Pseudomonadota</taxon>
        <taxon>Gammaproteobacteria</taxon>
        <taxon>Thiotrichales</taxon>
        <taxon>Piscirickettsiaceae</taxon>
        <taxon>Thiomicrorhabdus</taxon>
    </lineage>
</organism>
<keyword evidence="4" id="KW-0732">Signal</keyword>
<dbReference type="RefSeq" id="WP_173284321.1">
    <property type="nucleotide sequence ID" value="NZ_CP054020.1"/>
</dbReference>
<comment type="similarity">
    <text evidence="1">Belongs to the bacterial solute-binding protein 9 family.</text>
</comment>
<dbReference type="PANTHER" id="PTHR42953:SF3">
    <property type="entry name" value="HIGH-AFFINITY ZINC UPTAKE SYSTEM PROTEIN ZNUA"/>
    <property type="match status" value="1"/>
</dbReference>
<name>A0A7D4TFB5_9GAMM</name>
<dbReference type="GO" id="GO:0046872">
    <property type="term" value="F:metal ion binding"/>
    <property type="evidence" value="ECO:0007669"/>
    <property type="project" value="InterPro"/>
</dbReference>
<sequence length="326" mass="37369">MRFARFFQLPVLVTVSFFVVPVQALQVTVTIPPLAGMIAPLLDEDDNIEVLLKPGVSPHGFQLKPSHLRILSQSDLLITAGSPVDAWVNKYAQRVEANKIRLADLTNVEKLPVRKGGLWERKPGKAVVEDEHDDHDHHDHHGHDELNYDGHIWMSMNNARQAVRAASEWLQKQQPQKASAYRQREADWLAKLDQQDQMNRQRLQTVQDKAFFVLHDAFQYFEHHYQLKGVGSVRLNPEIPPSLKRLAELREKIQHNQVKCVFQEPQFPSKQMQRLTEGTDTKIGSLDPMGTSYLLAEKGTGPQKNYLLYDRFSAYLTDSFMQCLAD</sequence>
<dbReference type="InterPro" id="IPR050492">
    <property type="entry name" value="Bact_metal-bind_prot9"/>
</dbReference>
<evidence type="ECO:0000256" key="1">
    <source>
        <dbReference type="ARBA" id="ARBA00011028"/>
    </source>
</evidence>
<dbReference type="GO" id="GO:0006829">
    <property type="term" value="P:zinc ion transport"/>
    <property type="evidence" value="ECO:0007669"/>
    <property type="project" value="UniProtKB-KW"/>
</dbReference>
<dbReference type="SUPFAM" id="SSF53807">
    <property type="entry name" value="Helical backbone' metal receptor"/>
    <property type="match status" value="1"/>
</dbReference>
<dbReference type="Pfam" id="PF01297">
    <property type="entry name" value="ZnuA"/>
    <property type="match status" value="1"/>
</dbReference>
<evidence type="ECO:0000256" key="5">
    <source>
        <dbReference type="ARBA" id="ARBA00022906"/>
    </source>
</evidence>
<gene>
    <name evidence="6" type="ORF">HQN79_03570</name>
</gene>
<keyword evidence="5" id="KW-0406">Ion transport</keyword>
<dbReference type="EMBL" id="CP054020">
    <property type="protein sequence ID" value="QKI88708.1"/>
    <property type="molecule type" value="Genomic_DNA"/>
</dbReference>
<dbReference type="PANTHER" id="PTHR42953">
    <property type="entry name" value="HIGH-AFFINITY ZINC UPTAKE SYSTEM PROTEIN ZNUA-RELATED"/>
    <property type="match status" value="1"/>
</dbReference>
<keyword evidence="7" id="KW-1185">Reference proteome</keyword>
<reference evidence="6 7" key="1">
    <citation type="submission" date="2020-05" db="EMBL/GenBank/DDBJ databases">
        <title>Thiomicrorhabdus sediminis sp.nov. and Thiomicrorhabdus xiamenensis sp.nov., novel sulfur-oxidizing bacteria isolated from coastal sediment.</title>
        <authorList>
            <person name="Liu X."/>
        </authorList>
    </citation>
    <scope>NUCLEOTIDE SEQUENCE [LARGE SCALE GENOMIC DNA]</scope>
    <source>
        <strain evidence="6 7">G2</strain>
    </source>
</reference>
<dbReference type="Gene3D" id="3.40.50.1980">
    <property type="entry name" value="Nitrogenase molybdenum iron protein domain"/>
    <property type="match status" value="2"/>
</dbReference>
<dbReference type="Proteomes" id="UP000504724">
    <property type="component" value="Chromosome"/>
</dbReference>
<proteinExistence type="inferred from homology"/>
<protein>
    <recommendedName>
        <fullName evidence="2">High-affinity zinc uptake system protein ZnuA</fullName>
    </recommendedName>
</protein>
<evidence type="ECO:0000256" key="3">
    <source>
        <dbReference type="ARBA" id="ARBA00022448"/>
    </source>
</evidence>
<dbReference type="InterPro" id="IPR006127">
    <property type="entry name" value="ZnuA-like"/>
</dbReference>